<evidence type="ECO:0000256" key="4">
    <source>
        <dbReference type="ARBA" id="ARBA00022729"/>
    </source>
</evidence>
<dbReference type="SUPFAM" id="SSF47565">
    <property type="entry name" value="Insect pheromone/odorant-binding proteins"/>
    <property type="match status" value="1"/>
</dbReference>
<keyword evidence="4 5" id="KW-0732">Signal</keyword>
<comment type="similarity">
    <text evidence="2">Belongs to the PBP/GOBP family.</text>
</comment>
<dbReference type="CDD" id="cd23992">
    <property type="entry name" value="PBP_GOBP"/>
    <property type="match status" value="1"/>
</dbReference>
<feature type="chain" id="PRO_5016666115" evidence="5">
    <location>
        <begin position="17"/>
        <end position="132"/>
    </location>
</feature>
<name>A0A346HGP1_9CUCU</name>
<dbReference type="Gene3D" id="1.10.238.20">
    <property type="entry name" value="Pheromone/general odorant binding protein domain"/>
    <property type="match status" value="1"/>
</dbReference>
<evidence type="ECO:0000256" key="2">
    <source>
        <dbReference type="ARBA" id="ARBA00008098"/>
    </source>
</evidence>
<dbReference type="PANTHER" id="PTHR11857">
    <property type="entry name" value="ODORANT BINDING PROTEIN-RELATED"/>
    <property type="match status" value="1"/>
</dbReference>
<accession>A0A346HGP1</accession>
<dbReference type="SMART" id="SM00708">
    <property type="entry name" value="PhBP"/>
    <property type="match status" value="1"/>
</dbReference>
<organism evidence="6">
    <name type="scientific">Xylotrechus quadripes</name>
    <dbReference type="NCBI Taxonomy" id="554073"/>
    <lineage>
        <taxon>Eukaryota</taxon>
        <taxon>Metazoa</taxon>
        <taxon>Ecdysozoa</taxon>
        <taxon>Arthropoda</taxon>
        <taxon>Hexapoda</taxon>
        <taxon>Insecta</taxon>
        <taxon>Pterygota</taxon>
        <taxon>Neoptera</taxon>
        <taxon>Endopterygota</taxon>
        <taxon>Coleoptera</taxon>
        <taxon>Polyphaga</taxon>
        <taxon>Cucujiformia</taxon>
        <taxon>Chrysomeloidea</taxon>
        <taxon>Cerambycidae</taxon>
        <taxon>Cerambycinae</taxon>
        <taxon>Clytini</taxon>
        <taxon>Xylotrechus</taxon>
    </lineage>
</organism>
<reference evidence="6" key="1">
    <citation type="submission" date="2018-02" db="EMBL/GenBank/DDBJ databases">
        <title>Candidate odorant binding protein genes of Xylotrechus quadripes.</title>
        <authorList>
            <person name="Ji S.-S."/>
            <person name="Liu N.-Y."/>
        </authorList>
    </citation>
    <scope>NUCLEOTIDE SEQUENCE</scope>
</reference>
<dbReference type="InterPro" id="IPR036728">
    <property type="entry name" value="PBP_GOBP_sf"/>
</dbReference>
<feature type="signal peptide" evidence="5">
    <location>
        <begin position="1"/>
        <end position="16"/>
    </location>
</feature>
<dbReference type="AlphaFoldDB" id="A0A346HGP1"/>
<gene>
    <name evidence="6" type="primary">OBP19</name>
</gene>
<dbReference type="Pfam" id="PF01395">
    <property type="entry name" value="PBP_GOBP"/>
    <property type="match status" value="1"/>
</dbReference>
<sequence length="132" mass="14611">MKTVVLCLCVLALGATKPLSDEAKEMLKAIHEECAADSGVEKEDIMKVLEEDGDDQKIKDHVFCFQDKIGIITSEGTIDRALLKGKLSDFLEDEDKAEEIVNKCADEAEGKESPVERAFTLGKCIHREKPTE</sequence>
<dbReference type="EMBL" id="MG923335">
    <property type="protein sequence ID" value="AXO78397.1"/>
    <property type="molecule type" value="mRNA"/>
</dbReference>
<keyword evidence="3" id="KW-0964">Secreted</keyword>
<evidence type="ECO:0000256" key="3">
    <source>
        <dbReference type="ARBA" id="ARBA00022525"/>
    </source>
</evidence>
<evidence type="ECO:0000256" key="5">
    <source>
        <dbReference type="SAM" id="SignalP"/>
    </source>
</evidence>
<dbReference type="GO" id="GO:0007608">
    <property type="term" value="P:sensory perception of smell"/>
    <property type="evidence" value="ECO:0007669"/>
    <property type="project" value="TreeGrafter"/>
</dbReference>
<protein>
    <submittedName>
        <fullName evidence="6">Odorant binding protein 19</fullName>
    </submittedName>
</protein>
<dbReference type="GO" id="GO:0005549">
    <property type="term" value="F:odorant binding"/>
    <property type="evidence" value="ECO:0007669"/>
    <property type="project" value="InterPro"/>
</dbReference>
<evidence type="ECO:0000313" key="6">
    <source>
        <dbReference type="EMBL" id="AXO78397.1"/>
    </source>
</evidence>
<evidence type="ECO:0000256" key="1">
    <source>
        <dbReference type="ARBA" id="ARBA00004613"/>
    </source>
</evidence>
<dbReference type="GO" id="GO:0005615">
    <property type="term" value="C:extracellular space"/>
    <property type="evidence" value="ECO:0007669"/>
    <property type="project" value="TreeGrafter"/>
</dbReference>
<proteinExistence type="evidence at transcript level"/>
<comment type="subcellular location">
    <subcellularLocation>
        <location evidence="1">Secreted</location>
    </subcellularLocation>
</comment>
<dbReference type="InterPro" id="IPR006170">
    <property type="entry name" value="PBP/GOBP"/>
</dbReference>
<dbReference type="PANTHER" id="PTHR11857:SF43">
    <property type="entry name" value="GEO07291P1-RELATED"/>
    <property type="match status" value="1"/>
</dbReference>